<feature type="transmembrane region" description="Helical" evidence="7">
    <location>
        <begin position="372"/>
        <end position="392"/>
    </location>
</feature>
<evidence type="ECO:0000256" key="1">
    <source>
        <dbReference type="ARBA" id="ARBA00004651"/>
    </source>
</evidence>
<name>A0A549YHV3_9BACI</name>
<feature type="domain" description="Major facilitator superfamily (MFS) profile" evidence="8">
    <location>
        <begin position="217"/>
        <end position="413"/>
    </location>
</feature>
<feature type="transmembrane region" description="Helical" evidence="7">
    <location>
        <begin position="217"/>
        <end position="243"/>
    </location>
</feature>
<keyword evidence="3" id="KW-1003">Cell membrane</keyword>
<evidence type="ECO:0000313" key="10">
    <source>
        <dbReference type="Proteomes" id="UP000319280"/>
    </source>
</evidence>
<feature type="transmembrane region" description="Helical" evidence="7">
    <location>
        <begin position="44"/>
        <end position="65"/>
    </location>
</feature>
<dbReference type="CDD" id="cd06173">
    <property type="entry name" value="MFS_MefA_like"/>
    <property type="match status" value="1"/>
</dbReference>
<dbReference type="GO" id="GO:0005886">
    <property type="term" value="C:plasma membrane"/>
    <property type="evidence" value="ECO:0007669"/>
    <property type="project" value="UniProtKB-SubCell"/>
</dbReference>
<reference evidence="9 10" key="1">
    <citation type="submission" date="2019-07" db="EMBL/GenBank/DDBJ databases">
        <title>Genomic analysis of Lentibacillus sp. NKC851-2.</title>
        <authorList>
            <person name="Oh Y.J."/>
        </authorList>
    </citation>
    <scope>NUCLEOTIDE SEQUENCE [LARGE SCALE GENOMIC DNA]</scope>
    <source>
        <strain evidence="9 10">NKC851-2</strain>
    </source>
</reference>
<evidence type="ECO:0000256" key="2">
    <source>
        <dbReference type="ARBA" id="ARBA00022448"/>
    </source>
</evidence>
<evidence type="ECO:0000313" key="9">
    <source>
        <dbReference type="EMBL" id="TRM11456.1"/>
    </source>
</evidence>
<gene>
    <name evidence="9" type="ORF">FH966_06955</name>
</gene>
<dbReference type="SUPFAM" id="SSF103473">
    <property type="entry name" value="MFS general substrate transporter"/>
    <property type="match status" value="1"/>
</dbReference>
<comment type="subcellular location">
    <subcellularLocation>
        <location evidence="1">Cell membrane</location>
        <topology evidence="1">Multi-pass membrane protein</topology>
    </subcellularLocation>
</comment>
<keyword evidence="4 7" id="KW-0812">Transmembrane</keyword>
<keyword evidence="5 7" id="KW-1133">Transmembrane helix</keyword>
<evidence type="ECO:0000256" key="5">
    <source>
        <dbReference type="ARBA" id="ARBA00022989"/>
    </source>
</evidence>
<sequence>MSVLRNRNFAILFFGQMISAMGNNLFMIAFPWLVYSMTGSKTNLALTGIVVTVPGIFGLFIGVFIDRWRKKHTMIISSLFHALISLALHFVVLADTHFVAILGLVLFMQFAGTFYRPAEQSLIPLILPQEQLTSAMGLVQSGGAAAKLTGVLLGGMLIGLIGAPLLFLLNAIAFGLTTLTLCFINIKETVQTTFSSTEPSFFKEWLDGLRTIIKIKLIFRIALAAMVANFAVAPVDIVMTAWVQGPLQSTALTLAAINASIFLGIILGGALLGYVNKRIRLKTVLLSGLIVAGASVSLIGVFPVIYWATGLGLIFGYTVGTLNGSIGALAVQVIPENKRGHIFATMSAISTLAIPLGMAVYGGLMVYVPLQWMYILIGVPAVLSGLSFLLPIKKEPSSPQQQLAEVERVDSNA</sequence>
<feature type="transmembrane region" description="Helical" evidence="7">
    <location>
        <begin position="284"/>
        <end position="308"/>
    </location>
</feature>
<accession>A0A549YHV3</accession>
<evidence type="ECO:0000256" key="4">
    <source>
        <dbReference type="ARBA" id="ARBA00022692"/>
    </source>
</evidence>
<dbReference type="Proteomes" id="UP000319280">
    <property type="component" value="Unassembled WGS sequence"/>
</dbReference>
<proteinExistence type="predicted"/>
<dbReference type="PROSITE" id="PS50850">
    <property type="entry name" value="MFS"/>
    <property type="match status" value="1"/>
</dbReference>
<keyword evidence="2" id="KW-0813">Transport</keyword>
<feature type="transmembrane region" description="Helical" evidence="7">
    <location>
        <begin position="342"/>
        <end position="366"/>
    </location>
</feature>
<dbReference type="PANTHER" id="PTHR23513:SF6">
    <property type="entry name" value="MAJOR FACILITATOR SUPERFAMILY ASSOCIATED DOMAIN-CONTAINING PROTEIN"/>
    <property type="match status" value="1"/>
</dbReference>
<dbReference type="PANTHER" id="PTHR23513">
    <property type="entry name" value="INTEGRAL MEMBRANE EFFLUX PROTEIN-RELATED"/>
    <property type="match status" value="1"/>
</dbReference>
<feature type="transmembrane region" description="Helical" evidence="7">
    <location>
        <begin position="9"/>
        <end position="32"/>
    </location>
</feature>
<dbReference type="GO" id="GO:0022857">
    <property type="term" value="F:transmembrane transporter activity"/>
    <property type="evidence" value="ECO:0007669"/>
    <property type="project" value="InterPro"/>
</dbReference>
<dbReference type="InterPro" id="IPR011701">
    <property type="entry name" value="MFS"/>
</dbReference>
<keyword evidence="6 7" id="KW-0472">Membrane</keyword>
<evidence type="ECO:0000256" key="7">
    <source>
        <dbReference type="SAM" id="Phobius"/>
    </source>
</evidence>
<feature type="transmembrane region" description="Helical" evidence="7">
    <location>
        <begin position="314"/>
        <end position="335"/>
    </location>
</feature>
<organism evidence="9 10">
    <name type="scientific">Lentibacillus cibarius</name>
    <dbReference type="NCBI Taxonomy" id="2583219"/>
    <lineage>
        <taxon>Bacteria</taxon>
        <taxon>Bacillati</taxon>
        <taxon>Bacillota</taxon>
        <taxon>Bacilli</taxon>
        <taxon>Bacillales</taxon>
        <taxon>Bacillaceae</taxon>
        <taxon>Lentibacillus</taxon>
    </lineage>
</organism>
<dbReference type="AlphaFoldDB" id="A0A549YHV3"/>
<evidence type="ECO:0000256" key="6">
    <source>
        <dbReference type="ARBA" id="ARBA00023136"/>
    </source>
</evidence>
<dbReference type="RefSeq" id="WP_142790586.1">
    <property type="nucleotide sequence ID" value="NZ_VJMZ01000001.1"/>
</dbReference>
<keyword evidence="10" id="KW-1185">Reference proteome</keyword>
<comment type="caution">
    <text evidence="9">The sequence shown here is derived from an EMBL/GenBank/DDBJ whole genome shotgun (WGS) entry which is preliminary data.</text>
</comment>
<dbReference type="InterPro" id="IPR020846">
    <property type="entry name" value="MFS_dom"/>
</dbReference>
<dbReference type="EMBL" id="VJMZ01000001">
    <property type="protein sequence ID" value="TRM11456.1"/>
    <property type="molecule type" value="Genomic_DNA"/>
</dbReference>
<feature type="transmembrane region" description="Helical" evidence="7">
    <location>
        <begin position="249"/>
        <end position="272"/>
    </location>
</feature>
<protein>
    <submittedName>
        <fullName evidence="9">MFS transporter</fullName>
    </submittedName>
</protein>
<evidence type="ECO:0000256" key="3">
    <source>
        <dbReference type="ARBA" id="ARBA00022475"/>
    </source>
</evidence>
<evidence type="ECO:0000259" key="8">
    <source>
        <dbReference type="PROSITE" id="PS50850"/>
    </source>
</evidence>
<dbReference type="Gene3D" id="1.20.1250.20">
    <property type="entry name" value="MFS general substrate transporter like domains"/>
    <property type="match status" value="2"/>
</dbReference>
<dbReference type="Pfam" id="PF07690">
    <property type="entry name" value="MFS_1"/>
    <property type="match status" value="1"/>
</dbReference>
<dbReference type="InterPro" id="IPR036259">
    <property type="entry name" value="MFS_trans_sf"/>
</dbReference>